<dbReference type="SUPFAM" id="SSF52540">
    <property type="entry name" value="P-loop containing nucleoside triphosphate hydrolases"/>
    <property type="match status" value="1"/>
</dbReference>
<feature type="domain" description="Deoxynucleoside kinase" evidence="1">
    <location>
        <begin position="26"/>
        <end position="222"/>
    </location>
</feature>
<dbReference type="CDD" id="cd01673">
    <property type="entry name" value="dNK"/>
    <property type="match status" value="1"/>
</dbReference>
<evidence type="ECO:0000313" key="2">
    <source>
        <dbReference type="EMBL" id="QHT14142.1"/>
    </source>
</evidence>
<dbReference type="EMBL" id="MN739579">
    <property type="protein sequence ID" value="QHT14142.1"/>
    <property type="molecule type" value="Genomic_DNA"/>
</dbReference>
<dbReference type="GO" id="GO:0019136">
    <property type="term" value="F:deoxynucleoside kinase activity"/>
    <property type="evidence" value="ECO:0007669"/>
    <property type="project" value="TreeGrafter"/>
</dbReference>
<dbReference type="InterPro" id="IPR031314">
    <property type="entry name" value="DNK_dom"/>
</dbReference>
<organism evidence="2">
    <name type="scientific">viral metagenome</name>
    <dbReference type="NCBI Taxonomy" id="1070528"/>
    <lineage>
        <taxon>unclassified sequences</taxon>
        <taxon>metagenomes</taxon>
        <taxon>organismal metagenomes</taxon>
    </lineage>
</organism>
<evidence type="ECO:0000259" key="1">
    <source>
        <dbReference type="Pfam" id="PF01712"/>
    </source>
</evidence>
<protein>
    <recommendedName>
        <fullName evidence="1">Deoxynucleoside kinase domain-containing protein</fullName>
    </recommendedName>
</protein>
<name>A0A6C0DCK5_9ZZZZ</name>
<dbReference type="Pfam" id="PF01712">
    <property type="entry name" value="dNK"/>
    <property type="match status" value="1"/>
</dbReference>
<dbReference type="PANTHER" id="PTHR10513:SF35">
    <property type="entry name" value="DEOXYADENOSINE KINASE"/>
    <property type="match status" value="1"/>
</dbReference>
<reference evidence="2" key="1">
    <citation type="journal article" date="2020" name="Nature">
        <title>Giant virus diversity and host interactions through global metagenomics.</title>
        <authorList>
            <person name="Schulz F."/>
            <person name="Roux S."/>
            <person name="Paez-Espino D."/>
            <person name="Jungbluth S."/>
            <person name="Walsh D.A."/>
            <person name="Denef V.J."/>
            <person name="McMahon K.D."/>
            <person name="Konstantinidis K.T."/>
            <person name="Eloe-Fadrosh E.A."/>
            <person name="Kyrpides N.C."/>
            <person name="Woyke T."/>
        </authorList>
    </citation>
    <scope>NUCLEOTIDE SEQUENCE</scope>
    <source>
        <strain evidence="2">GVMAG-M-3300023174-134</strain>
    </source>
</reference>
<dbReference type="InterPro" id="IPR050566">
    <property type="entry name" value="Deoxyribonucleoside_kinase"/>
</dbReference>
<sequence length="257" mass="30251">MYKKIEYHVIIILLYYNNKMSKPIFISIEGNIGSGKTTILEKLEEFMRDNNRIVFLKEPVDIWETIKDENTGENILQKFYKNQDKYAFPFQVMAYASRLSMIRNTITNSENIDVIICERSLAADKHIFAKMLYDDCKIDDISYQIYNKFYNMFEDEFKLDGIVYIDVDAEICIERIDKRSRAGENNISLEYLQKCKSYHHEWLTNTNTNVLNINANVDVTYNISDPTDLGSEWLYKIRNFIGILTPNKKKPCGLSWS</sequence>
<dbReference type="Gene3D" id="3.40.50.300">
    <property type="entry name" value="P-loop containing nucleotide triphosphate hydrolases"/>
    <property type="match status" value="1"/>
</dbReference>
<accession>A0A6C0DCK5</accession>
<dbReference type="InterPro" id="IPR027417">
    <property type="entry name" value="P-loop_NTPase"/>
</dbReference>
<dbReference type="PANTHER" id="PTHR10513">
    <property type="entry name" value="DEOXYNUCLEOSIDE KINASE"/>
    <property type="match status" value="1"/>
</dbReference>
<dbReference type="AlphaFoldDB" id="A0A6C0DCK5"/>
<dbReference type="GO" id="GO:0005737">
    <property type="term" value="C:cytoplasm"/>
    <property type="evidence" value="ECO:0007669"/>
    <property type="project" value="TreeGrafter"/>
</dbReference>
<proteinExistence type="predicted"/>